<dbReference type="RefSeq" id="WP_133175984.1">
    <property type="nucleotide sequence ID" value="NZ_QBUD01000007.1"/>
</dbReference>
<organism evidence="1 2">
    <name type="scientific">Yoonia sediminilitoris</name>
    <dbReference type="NCBI Taxonomy" id="1286148"/>
    <lineage>
        <taxon>Bacteria</taxon>
        <taxon>Pseudomonadati</taxon>
        <taxon>Pseudomonadota</taxon>
        <taxon>Alphaproteobacteria</taxon>
        <taxon>Rhodobacterales</taxon>
        <taxon>Paracoccaceae</taxon>
        <taxon>Yoonia</taxon>
    </lineage>
</organism>
<comment type="caution">
    <text evidence="1">The sequence shown here is derived from an EMBL/GenBank/DDBJ whole genome shotgun (WGS) entry which is preliminary data.</text>
</comment>
<name>A0A2T6KF00_9RHOB</name>
<dbReference type="Proteomes" id="UP000244523">
    <property type="component" value="Unassembled WGS sequence"/>
</dbReference>
<dbReference type="EMBL" id="QBUD01000007">
    <property type="protein sequence ID" value="PUB13704.1"/>
    <property type="molecule type" value="Genomic_DNA"/>
</dbReference>
<protein>
    <recommendedName>
        <fullName evidence="3">DUF4430 domain-containing protein</fullName>
    </recommendedName>
</protein>
<proteinExistence type="predicted"/>
<accession>A0A2T6KF00</accession>
<evidence type="ECO:0000313" key="1">
    <source>
        <dbReference type="EMBL" id="PUB13704.1"/>
    </source>
</evidence>
<sequence>MSWNCSVRVVDDDDEGVSGAKVTLMGSLLGGYLSEYTDDDGWAEFEIDAKNDGSDWILDNIYINGEEVSGSVAVSDGETMSFNI</sequence>
<dbReference type="AlphaFoldDB" id="A0A2T6KF00"/>
<reference evidence="1 2" key="1">
    <citation type="submission" date="2018-04" db="EMBL/GenBank/DDBJ databases">
        <title>Genomic Encyclopedia of Archaeal and Bacterial Type Strains, Phase II (KMG-II): from individual species to whole genera.</title>
        <authorList>
            <person name="Goeker M."/>
        </authorList>
    </citation>
    <scope>NUCLEOTIDE SEQUENCE [LARGE SCALE GENOMIC DNA]</scope>
    <source>
        <strain evidence="1 2">DSM 29955</strain>
    </source>
</reference>
<evidence type="ECO:0000313" key="2">
    <source>
        <dbReference type="Proteomes" id="UP000244523"/>
    </source>
</evidence>
<keyword evidence="2" id="KW-1185">Reference proteome</keyword>
<evidence type="ECO:0008006" key="3">
    <source>
        <dbReference type="Google" id="ProtNLM"/>
    </source>
</evidence>
<gene>
    <name evidence="1" type="ORF">C8N45_107165</name>
</gene>